<keyword evidence="1" id="KW-0732">Signal</keyword>
<dbReference type="Proteomes" id="UP000249518">
    <property type="component" value="Unassembled WGS sequence"/>
</dbReference>
<sequence>MNINYLIVIVSLLCLNSAAQKSDFIVTSTHDTIYVDKITLTDFKVKTKTAEKRKNYSVEDVISYYVSEENKHFERVLNPSEKKVFKDSDRYDYKRIERLHIEEYENRIKYKFFQRLTDGKVKLFCEILEEGGTVATGLPYSSGVLIYETNVYYLSISNTKLERIKYSGKFELNDEVYDILKVYLHGNDKIQSKLESLRDAVPPANEKQIIALINAYNVWIKSNQ</sequence>
<feature type="chain" id="PRO_5016427179" description="GLPGLI family protein" evidence="1">
    <location>
        <begin position="22"/>
        <end position="224"/>
    </location>
</feature>
<feature type="signal peptide" evidence="1">
    <location>
        <begin position="1"/>
        <end position="21"/>
    </location>
</feature>
<dbReference type="OrthoDB" id="9841794at2"/>
<evidence type="ECO:0000256" key="1">
    <source>
        <dbReference type="SAM" id="SignalP"/>
    </source>
</evidence>
<name>A0A328WU50_9FLAO</name>
<dbReference type="EMBL" id="QLSV01000021">
    <property type="protein sequence ID" value="RAR46359.1"/>
    <property type="molecule type" value="Genomic_DNA"/>
</dbReference>
<protein>
    <recommendedName>
        <fullName evidence="4">GLPGLI family protein</fullName>
    </recommendedName>
</protein>
<keyword evidence="3" id="KW-1185">Reference proteome</keyword>
<accession>A0A328WU50</accession>
<evidence type="ECO:0000313" key="2">
    <source>
        <dbReference type="EMBL" id="RAR46359.1"/>
    </source>
</evidence>
<evidence type="ECO:0008006" key="4">
    <source>
        <dbReference type="Google" id="ProtNLM"/>
    </source>
</evidence>
<proteinExistence type="predicted"/>
<evidence type="ECO:0000313" key="3">
    <source>
        <dbReference type="Proteomes" id="UP000249518"/>
    </source>
</evidence>
<organism evidence="2 3">
    <name type="scientific">Flavobacterium lacus</name>
    <dbReference type="NCBI Taxonomy" id="1353778"/>
    <lineage>
        <taxon>Bacteria</taxon>
        <taxon>Pseudomonadati</taxon>
        <taxon>Bacteroidota</taxon>
        <taxon>Flavobacteriia</taxon>
        <taxon>Flavobacteriales</taxon>
        <taxon>Flavobacteriaceae</taxon>
        <taxon>Flavobacterium</taxon>
    </lineage>
</organism>
<dbReference type="AlphaFoldDB" id="A0A328WU50"/>
<dbReference type="RefSeq" id="WP_112087362.1">
    <property type="nucleotide sequence ID" value="NZ_QLSV01000021.1"/>
</dbReference>
<reference evidence="2 3" key="1">
    <citation type="submission" date="2018-06" db="EMBL/GenBank/DDBJ databases">
        <title>Genomic Encyclopedia of Type Strains, Phase III (KMG-III): the genomes of soil and plant-associated and newly described type strains.</title>
        <authorList>
            <person name="Whitman W."/>
        </authorList>
    </citation>
    <scope>NUCLEOTIDE SEQUENCE [LARGE SCALE GENOMIC DNA]</scope>
    <source>
        <strain evidence="2 3">CGMCC 1.12504</strain>
    </source>
</reference>
<comment type="caution">
    <text evidence="2">The sequence shown here is derived from an EMBL/GenBank/DDBJ whole genome shotgun (WGS) entry which is preliminary data.</text>
</comment>
<gene>
    <name evidence="2" type="ORF">B0I10_1215</name>
</gene>